<dbReference type="GO" id="GO:0005739">
    <property type="term" value="C:mitochondrion"/>
    <property type="evidence" value="ECO:0000318"/>
    <property type="project" value="GO_Central"/>
</dbReference>
<dbReference type="InParanoid" id="B8CE98"/>
<dbReference type="PANTHER" id="PTHR32057">
    <property type="entry name" value="PROTEIN ADENYLYLTRANSFERASE SELO, MITOCHONDRIAL"/>
    <property type="match status" value="1"/>
</dbReference>
<dbReference type="eggNOG" id="KOG2542">
    <property type="taxonomic scope" value="Eukaryota"/>
</dbReference>
<keyword evidence="6" id="KW-0547">Nucleotide-binding</keyword>
<name>B8CE98_THAPS</name>
<dbReference type="KEGG" id="tps:THAPSDRAFT_37944"/>
<evidence type="ECO:0000313" key="10">
    <source>
        <dbReference type="EMBL" id="EED88344.1"/>
    </source>
</evidence>
<dbReference type="RefSeq" id="XP_002294510.1">
    <property type="nucleotide sequence ID" value="XM_002294474.1"/>
</dbReference>
<evidence type="ECO:0000256" key="4">
    <source>
        <dbReference type="ARBA" id="ARBA00022695"/>
    </source>
</evidence>
<reference evidence="10 11" key="1">
    <citation type="journal article" date="2004" name="Science">
        <title>The genome of the diatom Thalassiosira pseudonana: ecology, evolution, and metabolism.</title>
        <authorList>
            <person name="Armbrust E.V."/>
            <person name="Berges J.A."/>
            <person name="Bowler C."/>
            <person name="Green B.R."/>
            <person name="Martinez D."/>
            <person name="Putnam N.H."/>
            <person name="Zhou S."/>
            <person name="Allen A.E."/>
            <person name="Apt K.E."/>
            <person name="Bechner M."/>
            <person name="Brzezinski M.A."/>
            <person name="Chaal B.K."/>
            <person name="Chiovitti A."/>
            <person name="Davis A.K."/>
            <person name="Demarest M.S."/>
            <person name="Detter J.C."/>
            <person name="Glavina T."/>
            <person name="Goodstein D."/>
            <person name="Hadi M.Z."/>
            <person name="Hellsten U."/>
            <person name="Hildebrand M."/>
            <person name="Jenkins B.D."/>
            <person name="Jurka J."/>
            <person name="Kapitonov V.V."/>
            <person name="Kroger N."/>
            <person name="Lau W.W."/>
            <person name="Lane T.W."/>
            <person name="Larimer F.W."/>
            <person name="Lippmeier J.C."/>
            <person name="Lucas S."/>
            <person name="Medina M."/>
            <person name="Montsant A."/>
            <person name="Obornik M."/>
            <person name="Parker M.S."/>
            <person name="Palenik B."/>
            <person name="Pazour G.J."/>
            <person name="Richardson P.M."/>
            <person name="Rynearson T.A."/>
            <person name="Saito M.A."/>
            <person name="Schwartz D.C."/>
            <person name="Thamatrakoln K."/>
            <person name="Valentin K."/>
            <person name="Vardi A."/>
            <person name="Wilkerson F.P."/>
            <person name="Rokhsar D.S."/>
        </authorList>
    </citation>
    <scope>NUCLEOTIDE SEQUENCE [LARGE SCALE GENOMIC DNA]</scope>
    <source>
        <strain evidence="10 11">CCMP1335</strain>
    </source>
</reference>
<dbReference type="GO" id="GO:0070733">
    <property type="term" value="F:AMPylase activity"/>
    <property type="evidence" value="ECO:0000318"/>
    <property type="project" value="GO_Central"/>
</dbReference>
<proteinExistence type="inferred from homology"/>
<dbReference type="HOGENOM" id="CLU_010245_3_0_1"/>
<evidence type="ECO:0000256" key="3">
    <source>
        <dbReference type="ARBA" id="ARBA00022679"/>
    </source>
</evidence>
<organism evidence="10 11">
    <name type="scientific">Thalassiosira pseudonana</name>
    <name type="common">Marine diatom</name>
    <name type="synonym">Cyclotella nana</name>
    <dbReference type="NCBI Taxonomy" id="35128"/>
    <lineage>
        <taxon>Eukaryota</taxon>
        <taxon>Sar</taxon>
        <taxon>Stramenopiles</taxon>
        <taxon>Ochrophyta</taxon>
        <taxon>Bacillariophyta</taxon>
        <taxon>Coscinodiscophyceae</taxon>
        <taxon>Thalassiosirophycidae</taxon>
        <taxon>Thalassiosirales</taxon>
        <taxon>Thalassiosiraceae</taxon>
        <taxon>Thalassiosira</taxon>
    </lineage>
</organism>
<reference evidence="10 11" key="2">
    <citation type="journal article" date="2008" name="Nature">
        <title>The Phaeodactylum genome reveals the evolutionary history of diatom genomes.</title>
        <authorList>
            <person name="Bowler C."/>
            <person name="Allen A.E."/>
            <person name="Badger J.H."/>
            <person name="Grimwood J."/>
            <person name="Jabbari K."/>
            <person name="Kuo A."/>
            <person name="Maheswari U."/>
            <person name="Martens C."/>
            <person name="Maumus F."/>
            <person name="Otillar R.P."/>
            <person name="Rayko E."/>
            <person name="Salamov A."/>
            <person name="Vandepoele K."/>
            <person name="Beszteri B."/>
            <person name="Gruber A."/>
            <person name="Heijde M."/>
            <person name="Katinka M."/>
            <person name="Mock T."/>
            <person name="Valentin K."/>
            <person name="Verret F."/>
            <person name="Berges J.A."/>
            <person name="Brownlee C."/>
            <person name="Cadoret J.P."/>
            <person name="Chiovitti A."/>
            <person name="Choi C.J."/>
            <person name="Coesel S."/>
            <person name="De Martino A."/>
            <person name="Detter J.C."/>
            <person name="Durkin C."/>
            <person name="Falciatore A."/>
            <person name="Fournet J."/>
            <person name="Haruta M."/>
            <person name="Huysman M.J."/>
            <person name="Jenkins B.D."/>
            <person name="Jiroutova K."/>
            <person name="Jorgensen R.E."/>
            <person name="Joubert Y."/>
            <person name="Kaplan A."/>
            <person name="Kroger N."/>
            <person name="Kroth P.G."/>
            <person name="La Roche J."/>
            <person name="Lindquist E."/>
            <person name="Lommer M."/>
            <person name="Martin-Jezequel V."/>
            <person name="Lopez P.J."/>
            <person name="Lucas S."/>
            <person name="Mangogna M."/>
            <person name="McGinnis K."/>
            <person name="Medlin L.K."/>
            <person name="Montsant A."/>
            <person name="Oudot-Le Secq M.P."/>
            <person name="Napoli C."/>
            <person name="Obornik M."/>
            <person name="Parker M.S."/>
            <person name="Petit J.L."/>
            <person name="Porcel B.M."/>
            <person name="Poulsen N."/>
            <person name="Robison M."/>
            <person name="Rychlewski L."/>
            <person name="Rynearson T.A."/>
            <person name="Schmutz J."/>
            <person name="Shapiro H."/>
            <person name="Siaut M."/>
            <person name="Stanley M."/>
            <person name="Sussman M.R."/>
            <person name="Taylor A.R."/>
            <person name="Vardi A."/>
            <person name="von Dassow P."/>
            <person name="Vyverman W."/>
            <person name="Willis A."/>
            <person name="Wyrwicz L.S."/>
            <person name="Rokhsar D.S."/>
            <person name="Weissenbach J."/>
            <person name="Armbrust E.V."/>
            <person name="Green B.R."/>
            <person name="Van de Peer Y."/>
            <person name="Grigoriev I.V."/>
        </authorList>
    </citation>
    <scope>NUCLEOTIDE SEQUENCE [LARGE SCALE GENOMIC DNA]</scope>
    <source>
        <strain evidence="10 11">CCMP1335</strain>
    </source>
</reference>
<evidence type="ECO:0000256" key="5">
    <source>
        <dbReference type="ARBA" id="ARBA00022723"/>
    </source>
</evidence>
<evidence type="ECO:0000256" key="7">
    <source>
        <dbReference type="ARBA" id="ARBA00022840"/>
    </source>
</evidence>
<dbReference type="PANTHER" id="PTHR32057:SF14">
    <property type="entry name" value="PROTEIN ADENYLYLTRANSFERASE SELO, MITOCHONDRIAL"/>
    <property type="match status" value="1"/>
</dbReference>
<keyword evidence="5" id="KW-0479">Metal-binding</keyword>
<dbReference type="OMA" id="YGPYGWL"/>
<gene>
    <name evidence="10" type="ORF">THAPSDRAFT_37944</name>
</gene>
<dbReference type="AlphaFoldDB" id="B8CE98"/>
<evidence type="ECO:0000256" key="1">
    <source>
        <dbReference type="ARBA" id="ARBA00001946"/>
    </source>
</evidence>
<dbReference type="Proteomes" id="UP000001449">
    <property type="component" value="Chromosome 17"/>
</dbReference>
<dbReference type="GO" id="GO:0005524">
    <property type="term" value="F:ATP binding"/>
    <property type="evidence" value="ECO:0007669"/>
    <property type="project" value="UniProtKB-KW"/>
</dbReference>
<dbReference type="PaxDb" id="35128-Thaps37944"/>
<evidence type="ECO:0000313" key="11">
    <source>
        <dbReference type="Proteomes" id="UP000001449"/>
    </source>
</evidence>
<accession>B8CE98</accession>
<dbReference type="Pfam" id="PF02696">
    <property type="entry name" value="SelO"/>
    <property type="match status" value="1"/>
</dbReference>
<keyword evidence="3" id="KW-0808">Transferase</keyword>
<comment type="cofactor">
    <cofactor evidence="1">
        <name>Mg(2+)</name>
        <dbReference type="ChEBI" id="CHEBI:18420"/>
    </cofactor>
</comment>
<keyword evidence="11" id="KW-1185">Reference proteome</keyword>
<evidence type="ECO:0000256" key="6">
    <source>
        <dbReference type="ARBA" id="ARBA00022741"/>
    </source>
</evidence>
<evidence type="ECO:0000256" key="8">
    <source>
        <dbReference type="ARBA" id="ARBA00022842"/>
    </source>
</evidence>
<dbReference type="GO" id="GO:0046872">
    <property type="term" value="F:metal ion binding"/>
    <property type="evidence" value="ECO:0007669"/>
    <property type="project" value="UniProtKB-KW"/>
</dbReference>
<evidence type="ECO:0000256" key="2">
    <source>
        <dbReference type="ARBA" id="ARBA00009747"/>
    </source>
</evidence>
<feature type="non-terminal residue" evidence="10">
    <location>
        <position position="592"/>
    </location>
</feature>
<dbReference type="STRING" id="35128.B8CE98"/>
<keyword evidence="7" id="KW-0067">ATP-binding</keyword>
<keyword evidence="8" id="KW-0460">Magnesium</keyword>
<comment type="similarity">
    <text evidence="2">Belongs to the SELO family.</text>
</comment>
<sequence>FRKSFNHSWINNLSPEDPLNYERSTSKYSGGSHPGRPVYNGHFVRVRPTPLMNPKLVIYSEEMCKELGIGVGEVESESFLRYFSGDGGMEETPIETWATPYALSIMGRRYTNNCPFGTGDGYGDGRAISVGEVVVPFDTTSDPGPAYPHHAKRYELQLKGAGQTPFCRGADGRAVLRSSIREFLASEAMHHLGVCTTRALSLVVSDGANGDTSNRPWYSDNAKNRTPNLPQRCAITTRVASSFVRIGHLDLFARRVEMIAMKNAKAKNDKLEDMMWHACYREYYNDAYEPYWESKDAKSAAMALMNGTMNTLSRMVANWVRVGFVQGNFNADNCLVGGRTMDYGPFGFLDVYHPLSAKWTGSGEHFGFMNQPKAGYANFAVLVESLLPIIEANGGDADKVRDEMLKKAQTVFSEAVDNAMSSKMGIQVGPPEMAKEADELWEEIEPLLRGGRADWTLFWRQLTYVAAKYSPANEPSTDYDGMTLRGWIERWYKALASSHTFASSQSTDTSLAPPEERMRLANPKYTLREWMLVEAYSKADAGKFMPGDYSGVHELYNLTMDPYGEGSPEAHKKYYRRAPDESLSAGGTAFVS</sequence>
<protein>
    <recommendedName>
        <fullName evidence="9">Selenoprotein O</fullName>
    </recommendedName>
</protein>
<keyword evidence="4" id="KW-0548">Nucleotidyltransferase</keyword>
<dbReference type="EMBL" id="CM000651">
    <property type="protein sequence ID" value="EED88344.1"/>
    <property type="molecule type" value="Genomic_DNA"/>
</dbReference>
<dbReference type="GeneID" id="7444234"/>
<dbReference type="InterPro" id="IPR003846">
    <property type="entry name" value="SelO"/>
</dbReference>
<evidence type="ECO:0000256" key="9">
    <source>
        <dbReference type="ARBA" id="ARBA00031547"/>
    </source>
</evidence>